<dbReference type="InterPro" id="IPR000237">
    <property type="entry name" value="GRIP_dom"/>
</dbReference>
<dbReference type="OrthoDB" id="5322683at2759"/>
<evidence type="ECO:0000256" key="1">
    <source>
        <dbReference type="SAM" id="Coils"/>
    </source>
</evidence>
<dbReference type="EnsemblMetazoa" id="XM_022802531">
    <property type="protein sequence ID" value="XP_022658266"/>
    <property type="gene ID" value="LOC111249120"/>
</dbReference>
<dbReference type="PANTHER" id="PTHR19327">
    <property type="entry name" value="GOLGIN"/>
    <property type="match status" value="1"/>
</dbReference>
<dbReference type="Gene3D" id="1.10.220.60">
    <property type="entry name" value="GRIP domain"/>
    <property type="match status" value="1"/>
</dbReference>
<reference evidence="4" key="1">
    <citation type="submission" date="2021-01" db="UniProtKB">
        <authorList>
            <consortium name="EnsemblMetazoa"/>
        </authorList>
    </citation>
    <scope>IDENTIFICATION</scope>
</reference>
<dbReference type="GO" id="GO:0031267">
    <property type="term" value="F:small GTPase binding"/>
    <property type="evidence" value="ECO:0007669"/>
    <property type="project" value="TreeGrafter"/>
</dbReference>
<feature type="coiled-coil region" evidence="1">
    <location>
        <begin position="371"/>
        <end position="606"/>
    </location>
</feature>
<proteinExistence type="predicted"/>
<keyword evidence="5" id="KW-1185">Reference proteome</keyword>
<dbReference type="InParanoid" id="A0A7M7JY87"/>
<dbReference type="EnsemblMetazoa" id="XM_022802530">
    <property type="protein sequence ID" value="XP_022658265"/>
    <property type="gene ID" value="LOC111249120"/>
</dbReference>
<feature type="region of interest" description="Disordered" evidence="2">
    <location>
        <begin position="22"/>
        <end position="118"/>
    </location>
</feature>
<dbReference type="EnsemblMetazoa" id="XM_022802529">
    <property type="protein sequence ID" value="XP_022658264"/>
    <property type="gene ID" value="LOC111249120"/>
</dbReference>
<dbReference type="PANTHER" id="PTHR19327:SF0">
    <property type="entry name" value="GOLGIN SUBFAMILY A MEMBER 4"/>
    <property type="match status" value="1"/>
</dbReference>
<dbReference type="SUPFAM" id="SSF101283">
    <property type="entry name" value="GRIP domain"/>
    <property type="match status" value="1"/>
</dbReference>
<feature type="coiled-coil region" evidence="1">
    <location>
        <begin position="759"/>
        <end position="896"/>
    </location>
</feature>
<dbReference type="RefSeq" id="XP_022658266.1">
    <property type="nucleotide sequence ID" value="XM_022802531.1"/>
</dbReference>
<feature type="coiled-coil region" evidence="1">
    <location>
        <begin position="668"/>
        <end position="695"/>
    </location>
</feature>
<evidence type="ECO:0000256" key="2">
    <source>
        <dbReference type="SAM" id="MobiDB-lite"/>
    </source>
</evidence>
<dbReference type="FunCoup" id="A0A7M7JY87">
    <property type="interactions" value="451"/>
</dbReference>
<feature type="coiled-coil region" evidence="1">
    <location>
        <begin position="142"/>
        <end position="346"/>
    </location>
</feature>
<dbReference type="Pfam" id="PF01465">
    <property type="entry name" value="GRIP"/>
    <property type="match status" value="1"/>
</dbReference>
<feature type="coiled-coil region" evidence="1">
    <location>
        <begin position="922"/>
        <end position="989"/>
    </location>
</feature>
<feature type="coiled-coil region" evidence="1">
    <location>
        <begin position="1050"/>
        <end position="1329"/>
    </location>
</feature>
<dbReference type="RefSeq" id="XP_022658265.1">
    <property type="nucleotide sequence ID" value="XM_022802530.1"/>
</dbReference>
<dbReference type="PROSITE" id="PS50913">
    <property type="entry name" value="GRIP"/>
    <property type="match status" value="1"/>
</dbReference>
<evidence type="ECO:0000259" key="3">
    <source>
        <dbReference type="PROSITE" id="PS50913"/>
    </source>
</evidence>
<keyword evidence="1" id="KW-0175">Coiled coil</keyword>
<dbReference type="GeneID" id="111249120"/>
<dbReference type="GO" id="GO:0005794">
    <property type="term" value="C:Golgi apparatus"/>
    <property type="evidence" value="ECO:0007669"/>
    <property type="project" value="TreeGrafter"/>
</dbReference>
<dbReference type="KEGG" id="vde:111249120"/>
<accession>A0A7M7JY87</accession>
<dbReference type="GO" id="GO:0048193">
    <property type="term" value="P:Golgi vesicle transport"/>
    <property type="evidence" value="ECO:0007669"/>
    <property type="project" value="TreeGrafter"/>
</dbReference>
<organism evidence="4 5">
    <name type="scientific">Varroa destructor</name>
    <name type="common">Honeybee mite</name>
    <dbReference type="NCBI Taxonomy" id="109461"/>
    <lineage>
        <taxon>Eukaryota</taxon>
        <taxon>Metazoa</taxon>
        <taxon>Ecdysozoa</taxon>
        <taxon>Arthropoda</taxon>
        <taxon>Chelicerata</taxon>
        <taxon>Arachnida</taxon>
        <taxon>Acari</taxon>
        <taxon>Parasitiformes</taxon>
        <taxon>Mesostigmata</taxon>
        <taxon>Gamasina</taxon>
        <taxon>Dermanyssoidea</taxon>
        <taxon>Varroidae</taxon>
        <taxon>Varroa</taxon>
    </lineage>
</organism>
<dbReference type="SMART" id="SM00755">
    <property type="entry name" value="Grip"/>
    <property type="match status" value="1"/>
</dbReference>
<dbReference type="RefSeq" id="XP_022658264.1">
    <property type="nucleotide sequence ID" value="XM_022802529.1"/>
</dbReference>
<evidence type="ECO:0000313" key="4">
    <source>
        <dbReference type="EnsemblMetazoa" id="XP_022658265"/>
    </source>
</evidence>
<evidence type="ECO:0000313" key="5">
    <source>
        <dbReference type="Proteomes" id="UP000594260"/>
    </source>
</evidence>
<sequence length="1522" mass="173460">MFKKLLNKLGEDVRQSNLNAGSLGQFIGQDDTGGTSGGLPTAADVSHSPQGITVTEECSLVGDSLLGEQKDKDQQPQQQPQSSGPVSGPLPRQRTVSSSSQSSEPAVLPIQNSPDRPRYILQSDTESEAEGPVMVDLSRVTKEEIYAVVQRSKQKVERYKNKYNEAVRAYRNLNEEKDKIQKVLTDTQDKSLRRINELREQADLEQKAKAHLEENLRLIMDEKDEKIKVLRTKIDLLSNSDEVVKPFKEQVRQLNLDLQNKEADVIMAKELRSRAEKELRTVKATIEEKDKQIQKLQQLGVKKVITDETKILSIQDEELKKLKSLIQDKDKELQELRTKCVTLTEQSKSFRAGQLCNGEKIVDDRAKILTVENWEERMRASEKKLSQKENELRKIARKMHQLKLMVITEEVEEEENISSSDEGLAKKIEGSVDQLLNEKHQLQKTIDDLQRQCTKHEDQMQKLRNQLTELTESATEDRNKMASNLDEVTKEKENLRSRLEEELNKANLVAQERNESNRLAENLAKEKTLLEEKLKQTDKRSAELDARSEELLNEVSELQKKVSIAHAESEHKEKCVLNLEKQLEGLRQEKSSLEEQLNELRQQDSNNLVQHMIHLDSPNDGGATGDSMDDGTIKGSELIRKRLTESEERCMTLSEKLENFSALTESNIKEETNDMRKADSKLARLEETRAMLEAKVKGNSIAIGSTQAIVETLHSQAEGLGAPLFHKQTETARLSKQLQDLSNENECLCAASFTEHSESQKLRDQCNELQVKLEELESVLQSTRAKATADIDQLSQDKASEVNELTKQIASLEAALTTEREQLAEVLRKHETIKCKSEEVRSQYAQAQARIAQMEMQLVEVRSEATKTSESKSILERELRAKLSRKEQEVEAATFRWDTAAKEKNSLETRLLEQENDFETERGRLNQEIRSLGAKVDQLEGQLKDTPEEALRSELASQVAELSEVRAKAQAAHEDVEQMRRAVEMKSQELIKVVDELASRERLQKEAEGRILKLEAQYAERVRTIEAKHLEVEELLRQTAKERDVFKENEDRLDKMYRQLEGQLRQVEHEGKLRIANVEALLIVEKDKLAKSEEARTRLESSKAKLEATLKNAKDRINTLEACQTQLEQQLAEKRLECESWQESLKTGDERNTKVRQELKEALATIQDLSKQIPASEERVREEYAARIELMESANYELQSRLNDIAKELESCQQDLGNTRSELITVKESPVQQENLQLRQSLRAAEDERERLARDAEKNREELDRATKRAELLGKEAKALRDCNGDEIDTLREQMDEYKNQSILAQERCDKLQREVDSLRKQLDDKDKDDGWNSHMGAWGNEEVEWSQADGVEVNVSAEGGSSGANPTHPPDEGAPAVLEVAVEESQTGPPKCIQPAENYDSVDFLRMQIAKQHDEIRDLKALLGLHSRGGLIKDMPGPTEYEYLKNIMFSFMMGKETQTLCKVIAAVLRFSREETRLVTERHESLHKVHALYGNHLTASSSHGSHITHHQAHGGSYHRPPH</sequence>
<dbReference type="Proteomes" id="UP000594260">
    <property type="component" value="Unplaced"/>
</dbReference>
<feature type="domain" description="GRIP" evidence="3">
    <location>
        <begin position="1435"/>
        <end position="1482"/>
    </location>
</feature>
<protein>
    <recommendedName>
        <fullName evidence="3">GRIP domain-containing protein</fullName>
    </recommendedName>
</protein>
<feature type="region of interest" description="Disordered" evidence="2">
    <location>
        <begin position="1500"/>
        <end position="1522"/>
    </location>
</feature>
<name>A0A7M7JY87_VARDE</name>